<keyword evidence="1" id="KW-0812">Transmembrane</keyword>
<organism evidence="2 3">
    <name type="scientific">Zavarzinia compransoris</name>
    <dbReference type="NCBI Taxonomy" id="1264899"/>
    <lineage>
        <taxon>Bacteria</taxon>
        <taxon>Pseudomonadati</taxon>
        <taxon>Pseudomonadota</taxon>
        <taxon>Alphaproteobacteria</taxon>
        <taxon>Rhodospirillales</taxon>
        <taxon>Zavarziniaceae</taxon>
        <taxon>Zavarzinia</taxon>
    </lineage>
</organism>
<accession>A0A317EAZ8</accession>
<proteinExistence type="predicted"/>
<protein>
    <submittedName>
        <fullName evidence="2">Histidine phosphatase family protein</fullName>
    </submittedName>
</protein>
<dbReference type="InterPro" id="IPR013078">
    <property type="entry name" value="His_Pase_superF_clade-1"/>
</dbReference>
<name>A0A317EAZ8_9PROT</name>
<dbReference type="Proteomes" id="UP000246077">
    <property type="component" value="Unassembled WGS sequence"/>
</dbReference>
<evidence type="ECO:0000313" key="3">
    <source>
        <dbReference type="Proteomes" id="UP000246077"/>
    </source>
</evidence>
<dbReference type="CDD" id="cd07067">
    <property type="entry name" value="HP_PGM_like"/>
    <property type="match status" value="1"/>
</dbReference>
<keyword evidence="1" id="KW-1133">Transmembrane helix</keyword>
<dbReference type="Pfam" id="PF00300">
    <property type="entry name" value="His_Phos_1"/>
    <property type="match status" value="1"/>
</dbReference>
<dbReference type="Gene3D" id="3.40.50.1240">
    <property type="entry name" value="Phosphoglycerate mutase-like"/>
    <property type="match status" value="1"/>
</dbReference>
<sequence>MSRLWCPRERGERGIDVSAIAITLVRHGRQNAGFGADADPGLDPVGEEQARAMAGLIGPSDGRRLVVSPLRRARLTAAALEAAWGIAAEVEPRIAEVPTRGLSLAERGAWLRPFLQGRWSDQPNHLRAWRRGLHDYFAAVTAPGVFVTHFVVINALIGLVTDSDLVTPTMPDHCSINRFALDGGHLRLVETGAQARTVIG</sequence>
<feature type="transmembrane region" description="Helical" evidence="1">
    <location>
        <begin position="136"/>
        <end position="160"/>
    </location>
</feature>
<keyword evidence="1" id="KW-0472">Membrane</keyword>
<reference evidence="3" key="1">
    <citation type="submission" date="2018-05" db="EMBL/GenBank/DDBJ databases">
        <title>Zavarzinia sp. HR-AS.</title>
        <authorList>
            <person name="Lee Y."/>
            <person name="Jeon C.O."/>
        </authorList>
    </citation>
    <scope>NUCLEOTIDE SEQUENCE [LARGE SCALE GENOMIC DNA]</scope>
    <source>
        <strain evidence="3">DSM 1231</strain>
    </source>
</reference>
<gene>
    <name evidence="2" type="ORF">DKG75_04780</name>
</gene>
<dbReference type="EMBL" id="QGLF01000001">
    <property type="protein sequence ID" value="PWR23871.1"/>
    <property type="molecule type" value="Genomic_DNA"/>
</dbReference>
<dbReference type="InterPro" id="IPR029033">
    <property type="entry name" value="His_PPase_superfam"/>
</dbReference>
<dbReference type="SMART" id="SM00855">
    <property type="entry name" value="PGAM"/>
    <property type="match status" value="1"/>
</dbReference>
<dbReference type="SUPFAM" id="SSF53254">
    <property type="entry name" value="Phosphoglycerate mutase-like"/>
    <property type="match status" value="1"/>
</dbReference>
<evidence type="ECO:0000256" key="1">
    <source>
        <dbReference type="SAM" id="Phobius"/>
    </source>
</evidence>
<keyword evidence="3" id="KW-1185">Reference proteome</keyword>
<comment type="caution">
    <text evidence="2">The sequence shown here is derived from an EMBL/GenBank/DDBJ whole genome shotgun (WGS) entry which is preliminary data.</text>
</comment>
<dbReference type="AlphaFoldDB" id="A0A317EAZ8"/>
<evidence type="ECO:0000313" key="2">
    <source>
        <dbReference type="EMBL" id="PWR23871.1"/>
    </source>
</evidence>
<dbReference type="OrthoDB" id="5729189at2"/>